<accession>A0ABD3WMG8</accession>
<keyword evidence="7" id="KW-0599">Photoprotein</keyword>
<comment type="caution">
    <text evidence="11">The sequence shown here is derived from an EMBL/GenBank/DDBJ whole genome shotgun (WGS) entry which is preliminary data.</text>
</comment>
<protein>
    <recommendedName>
        <fullName evidence="3">Luciferin 4-monooxygenase</fullName>
        <ecNumber evidence="2">1.13.12.7</ecNumber>
    </recommendedName>
</protein>
<evidence type="ECO:0000313" key="11">
    <source>
        <dbReference type="EMBL" id="KAL3874681.1"/>
    </source>
</evidence>
<feature type="domain" description="AMP-binding enzyme C-terminal" evidence="10">
    <location>
        <begin position="487"/>
        <end position="563"/>
    </location>
</feature>
<dbReference type="EC" id="1.13.12.7" evidence="2"/>
<keyword evidence="12" id="KW-1185">Reference proteome</keyword>
<keyword evidence="6" id="KW-0455">Luminescence</keyword>
<dbReference type="Pfam" id="PF00501">
    <property type="entry name" value="AMP-binding"/>
    <property type="match status" value="1"/>
</dbReference>
<dbReference type="PROSITE" id="PS00455">
    <property type="entry name" value="AMP_BINDING"/>
    <property type="match status" value="1"/>
</dbReference>
<evidence type="ECO:0000259" key="9">
    <source>
        <dbReference type="Pfam" id="PF00501"/>
    </source>
</evidence>
<dbReference type="Pfam" id="PF13193">
    <property type="entry name" value="AMP-binding_C"/>
    <property type="match status" value="1"/>
</dbReference>
<evidence type="ECO:0000256" key="2">
    <source>
        <dbReference type="ARBA" id="ARBA00012532"/>
    </source>
</evidence>
<dbReference type="SUPFAM" id="SSF56801">
    <property type="entry name" value="Acetyl-CoA synthetase-like"/>
    <property type="match status" value="1"/>
</dbReference>
<evidence type="ECO:0000259" key="10">
    <source>
        <dbReference type="Pfam" id="PF13193"/>
    </source>
</evidence>
<keyword evidence="4" id="KW-0547">Nucleotide-binding</keyword>
<comment type="catalytic activity">
    <reaction evidence="8">
        <text>firefly D-luciferin + ATP + O2 = firefly oxyluciferin + hnu + AMP + CO2 + diphosphate</text>
        <dbReference type="Rhea" id="RHEA:10732"/>
        <dbReference type="ChEBI" id="CHEBI:15379"/>
        <dbReference type="ChEBI" id="CHEBI:16526"/>
        <dbReference type="ChEBI" id="CHEBI:16792"/>
        <dbReference type="ChEBI" id="CHEBI:30212"/>
        <dbReference type="ChEBI" id="CHEBI:30616"/>
        <dbReference type="ChEBI" id="CHEBI:33019"/>
        <dbReference type="ChEBI" id="CHEBI:58038"/>
        <dbReference type="ChEBI" id="CHEBI:456215"/>
        <dbReference type="EC" id="1.13.12.7"/>
    </reaction>
</comment>
<sequence length="578" mass="63605">MRTSLRFLFRQTRARCLAQLYSSRAPAISQTVHVGRGKPPTETSMRKLSSETGSDLIYKSPFPGVTFPDVSLAEYMFSCFNKFANRVAVKDFSTGASYTYTELKDRCIKVASCLTRLGYKKGDVVAYYGVNNPEFAMLFLGCAAAGIILTTINPAYTPGELGHHLEHSETLALFTVAPLLNNVKEALKTTPIKNVFVVGNSDCYHSFSMLTEDDGKAFPEHVQISPREDLLVLPYSSGTTGLPKGVMLTHHHIVCNLCQLRPALGAVPEDINLALLPFFHIYGMVPVLLGTLQEGGTVVTLPRFEPEMFLTSIQKEKITVLFIVPPITLFMAKHPVIQKFDLSSLQFAISGAASLGDALTHEFMDRLKIPLAQGYGLTETSPVTHLDQRKVTVGIIGPLIPNTLAKIVDVDSGKALPFRKEGEIWIKGPQVMKGYLKNEKATSDMITSDGWLKTGDLGYVREDGQHVVTGRLKELIKYKGLQVAPAELENLLLKHPAVQDVAVIGMPDDRAGELPRAYIVTKPNAKVSAEEILKYVEENVAAYKKLRGGVEFIPEIPKTASGKILRRVLKDRLIGSKF</sequence>
<evidence type="ECO:0000256" key="8">
    <source>
        <dbReference type="ARBA" id="ARBA00048497"/>
    </source>
</evidence>
<proteinExistence type="inferred from homology"/>
<evidence type="ECO:0000313" key="12">
    <source>
        <dbReference type="Proteomes" id="UP001634394"/>
    </source>
</evidence>
<evidence type="ECO:0000256" key="6">
    <source>
        <dbReference type="ARBA" id="ARBA00023223"/>
    </source>
</evidence>
<evidence type="ECO:0000256" key="7">
    <source>
        <dbReference type="ARBA" id="ARBA00023262"/>
    </source>
</evidence>
<name>A0ABD3WMG8_SINWO</name>
<dbReference type="PANTHER" id="PTHR24096">
    <property type="entry name" value="LONG-CHAIN-FATTY-ACID--COA LIGASE"/>
    <property type="match status" value="1"/>
</dbReference>
<dbReference type="CDD" id="cd05911">
    <property type="entry name" value="Firefly_Luc_like"/>
    <property type="match status" value="1"/>
</dbReference>
<keyword evidence="5" id="KW-0067">ATP-binding</keyword>
<dbReference type="InterPro" id="IPR000873">
    <property type="entry name" value="AMP-dep_synth/lig_dom"/>
</dbReference>
<dbReference type="FunFam" id="3.40.50.12780:FF:000003">
    <property type="entry name" value="Long-chain-fatty-acid--CoA ligase FadD"/>
    <property type="match status" value="1"/>
</dbReference>
<organism evidence="11 12">
    <name type="scientific">Sinanodonta woodiana</name>
    <name type="common">Chinese pond mussel</name>
    <name type="synonym">Anodonta woodiana</name>
    <dbReference type="NCBI Taxonomy" id="1069815"/>
    <lineage>
        <taxon>Eukaryota</taxon>
        <taxon>Metazoa</taxon>
        <taxon>Spiralia</taxon>
        <taxon>Lophotrochozoa</taxon>
        <taxon>Mollusca</taxon>
        <taxon>Bivalvia</taxon>
        <taxon>Autobranchia</taxon>
        <taxon>Heteroconchia</taxon>
        <taxon>Palaeoheterodonta</taxon>
        <taxon>Unionida</taxon>
        <taxon>Unionoidea</taxon>
        <taxon>Unionidae</taxon>
        <taxon>Unioninae</taxon>
        <taxon>Sinanodonta</taxon>
    </lineage>
</organism>
<evidence type="ECO:0000256" key="5">
    <source>
        <dbReference type="ARBA" id="ARBA00022840"/>
    </source>
</evidence>
<evidence type="ECO:0000256" key="3">
    <source>
        <dbReference type="ARBA" id="ARBA00019043"/>
    </source>
</evidence>
<dbReference type="PANTHER" id="PTHR24096:SF422">
    <property type="entry name" value="BCDNA.GH02901"/>
    <property type="match status" value="1"/>
</dbReference>
<gene>
    <name evidence="11" type="ORF">ACJMK2_037659</name>
</gene>
<dbReference type="InterPro" id="IPR045851">
    <property type="entry name" value="AMP-bd_C_sf"/>
</dbReference>
<dbReference type="Gene3D" id="3.30.300.30">
    <property type="match status" value="1"/>
</dbReference>
<dbReference type="EMBL" id="JBJQND010000006">
    <property type="protein sequence ID" value="KAL3874681.1"/>
    <property type="molecule type" value="Genomic_DNA"/>
</dbReference>
<dbReference type="InterPro" id="IPR042099">
    <property type="entry name" value="ANL_N_sf"/>
</dbReference>
<comment type="similarity">
    <text evidence="1">Belongs to the ATP-dependent AMP-binding enzyme family.</text>
</comment>
<dbReference type="GO" id="GO:0003824">
    <property type="term" value="F:catalytic activity"/>
    <property type="evidence" value="ECO:0007669"/>
    <property type="project" value="UniProtKB-ARBA"/>
</dbReference>
<dbReference type="Proteomes" id="UP001634394">
    <property type="component" value="Unassembled WGS sequence"/>
</dbReference>
<dbReference type="InterPro" id="IPR020845">
    <property type="entry name" value="AMP-binding_CS"/>
</dbReference>
<dbReference type="AlphaFoldDB" id="A0ABD3WMG8"/>
<reference evidence="11 12" key="1">
    <citation type="submission" date="2024-11" db="EMBL/GenBank/DDBJ databases">
        <title>Chromosome-level genome assembly of the freshwater bivalve Anodonta woodiana.</title>
        <authorList>
            <person name="Chen X."/>
        </authorList>
    </citation>
    <scope>NUCLEOTIDE SEQUENCE [LARGE SCALE GENOMIC DNA]</scope>
    <source>
        <strain evidence="11">MN2024</strain>
        <tissue evidence="11">Gills</tissue>
    </source>
</reference>
<dbReference type="InterPro" id="IPR025110">
    <property type="entry name" value="AMP-bd_C"/>
</dbReference>
<evidence type="ECO:0000256" key="1">
    <source>
        <dbReference type="ARBA" id="ARBA00006432"/>
    </source>
</evidence>
<dbReference type="FunFam" id="3.30.300.30:FF:000007">
    <property type="entry name" value="4-coumarate--CoA ligase 2"/>
    <property type="match status" value="1"/>
</dbReference>
<dbReference type="GO" id="GO:0008218">
    <property type="term" value="P:bioluminescence"/>
    <property type="evidence" value="ECO:0007669"/>
    <property type="project" value="UniProtKB-KW"/>
</dbReference>
<feature type="domain" description="AMP-dependent synthetase/ligase" evidence="9">
    <location>
        <begin position="81"/>
        <end position="436"/>
    </location>
</feature>
<evidence type="ECO:0000256" key="4">
    <source>
        <dbReference type="ARBA" id="ARBA00022741"/>
    </source>
</evidence>
<dbReference type="Gene3D" id="3.40.50.12780">
    <property type="entry name" value="N-terminal domain of ligase-like"/>
    <property type="match status" value="1"/>
</dbReference>
<dbReference type="GO" id="GO:0005524">
    <property type="term" value="F:ATP binding"/>
    <property type="evidence" value="ECO:0007669"/>
    <property type="project" value="UniProtKB-KW"/>
</dbReference>